<dbReference type="AlphaFoldDB" id="A0A2M8G145"/>
<evidence type="ECO:0000256" key="2">
    <source>
        <dbReference type="ARBA" id="ARBA00022980"/>
    </source>
</evidence>
<dbReference type="InterPro" id="IPR031309">
    <property type="entry name" value="Ribosomal_uL5_C"/>
</dbReference>
<gene>
    <name evidence="9" type="primary">rplE</name>
    <name evidence="9" type="ORF">CO020_01105</name>
</gene>
<dbReference type="GO" id="GO:1990904">
    <property type="term" value="C:ribonucleoprotein complex"/>
    <property type="evidence" value="ECO:0007669"/>
    <property type="project" value="UniProtKB-KW"/>
</dbReference>
<accession>A0A2M8G145</accession>
<dbReference type="Pfam" id="PF00281">
    <property type="entry name" value="Ribosomal_L5"/>
    <property type="match status" value="1"/>
</dbReference>
<evidence type="ECO:0000256" key="6">
    <source>
        <dbReference type="RuleBase" id="RU003930"/>
    </source>
</evidence>
<comment type="similarity">
    <text evidence="1 6">Belongs to the universal ribosomal protein uL5 family.</text>
</comment>
<comment type="caution">
    <text evidence="9">The sequence shown here is derived from an EMBL/GenBank/DDBJ whole genome shotgun (WGS) entry which is preliminary data.</text>
</comment>
<dbReference type="FunFam" id="3.30.1440.10:FF:000001">
    <property type="entry name" value="50S ribosomal protein L5"/>
    <property type="match status" value="1"/>
</dbReference>
<name>A0A2M8G145_9BACT</name>
<dbReference type="PIRSF" id="PIRSF002161">
    <property type="entry name" value="Ribosomal_L5"/>
    <property type="match status" value="1"/>
</dbReference>
<dbReference type="PANTHER" id="PTHR11994">
    <property type="entry name" value="60S RIBOSOMAL PROTEIN L11-RELATED"/>
    <property type="match status" value="1"/>
</dbReference>
<keyword evidence="2 6" id="KW-0689">Ribosomal protein</keyword>
<dbReference type="EMBL" id="PFQX01000044">
    <property type="protein sequence ID" value="PJC65360.1"/>
    <property type="molecule type" value="Genomic_DNA"/>
</dbReference>
<dbReference type="Pfam" id="PF00673">
    <property type="entry name" value="Ribosomal_L5_C"/>
    <property type="match status" value="1"/>
</dbReference>
<sequence length="159" mass="17893">MQRNRLEKIVVSVGVGKMRQNQQFEEKILPVIIEELALITGQKAAPRGAKKSIAGFKSREGDIIGLTTTLRGKRMEDFLKRLVNISLPRVRDFRGIDLKHFDDRGNLTIGFREHTVFPEINAETSKANFGLQVTLVSDAKTKEEGVAFFRDLGLPIKSK</sequence>
<dbReference type="GO" id="GO:0003735">
    <property type="term" value="F:structural constituent of ribosome"/>
    <property type="evidence" value="ECO:0007669"/>
    <property type="project" value="InterPro"/>
</dbReference>
<evidence type="ECO:0000259" key="7">
    <source>
        <dbReference type="Pfam" id="PF00281"/>
    </source>
</evidence>
<dbReference type="InterPro" id="IPR031310">
    <property type="entry name" value="Ribosomal_uL5_N"/>
</dbReference>
<feature type="domain" description="Large ribosomal subunit protein uL5 N-terminal" evidence="7">
    <location>
        <begin position="1"/>
        <end position="59"/>
    </location>
</feature>
<evidence type="ECO:0000313" key="9">
    <source>
        <dbReference type="EMBL" id="PJC65360.1"/>
    </source>
</evidence>
<reference evidence="10" key="1">
    <citation type="submission" date="2017-09" db="EMBL/GenBank/DDBJ databases">
        <title>Depth-based differentiation of microbial function through sediment-hosted aquifers and enrichment of novel symbionts in the deep terrestrial subsurface.</title>
        <authorList>
            <person name="Probst A.J."/>
            <person name="Ladd B."/>
            <person name="Jarett J.K."/>
            <person name="Geller-Mcgrath D.E."/>
            <person name="Sieber C.M.K."/>
            <person name="Emerson J.B."/>
            <person name="Anantharaman K."/>
            <person name="Thomas B.C."/>
            <person name="Malmstrom R."/>
            <person name="Stieglmeier M."/>
            <person name="Klingl A."/>
            <person name="Woyke T."/>
            <person name="Ryan C.M."/>
            <person name="Banfield J.F."/>
        </authorList>
    </citation>
    <scope>NUCLEOTIDE SEQUENCE [LARGE SCALE GENOMIC DNA]</scope>
</reference>
<proteinExistence type="inferred from homology"/>
<feature type="domain" description="Large ribosomal subunit protein uL5 C-terminal" evidence="8">
    <location>
        <begin position="64"/>
        <end position="155"/>
    </location>
</feature>
<evidence type="ECO:0000256" key="4">
    <source>
        <dbReference type="ARBA" id="ARBA00035245"/>
    </source>
</evidence>
<evidence type="ECO:0000313" key="10">
    <source>
        <dbReference type="Proteomes" id="UP000229674"/>
    </source>
</evidence>
<dbReference type="SUPFAM" id="SSF55282">
    <property type="entry name" value="RL5-like"/>
    <property type="match status" value="1"/>
</dbReference>
<protein>
    <recommendedName>
        <fullName evidence="4">Large ribosomal subunit protein uL5</fullName>
    </recommendedName>
    <alternativeName>
        <fullName evidence="5">50S ribosomal protein L5</fullName>
    </alternativeName>
</protein>
<evidence type="ECO:0000259" key="8">
    <source>
        <dbReference type="Pfam" id="PF00673"/>
    </source>
</evidence>
<dbReference type="InterPro" id="IPR002132">
    <property type="entry name" value="Ribosomal_uL5"/>
</dbReference>
<dbReference type="Gene3D" id="3.30.1440.10">
    <property type="match status" value="1"/>
</dbReference>
<evidence type="ECO:0000256" key="1">
    <source>
        <dbReference type="ARBA" id="ARBA00008553"/>
    </source>
</evidence>
<dbReference type="GO" id="GO:0005840">
    <property type="term" value="C:ribosome"/>
    <property type="evidence" value="ECO:0007669"/>
    <property type="project" value="UniProtKB-KW"/>
</dbReference>
<dbReference type="GO" id="GO:0006412">
    <property type="term" value="P:translation"/>
    <property type="evidence" value="ECO:0007669"/>
    <property type="project" value="InterPro"/>
</dbReference>
<dbReference type="InterPro" id="IPR022803">
    <property type="entry name" value="Ribosomal_uL5_dom_sf"/>
</dbReference>
<keyword evidence="3 6" id="KW-0687">Ribonucleoprotein</keyword>
<evidence type="ECO:0000256" key="3">
    <source>
        <dbReference type="ARBA" id="ARBA00023274"/>
    </source>
</evidence>
<organism evidence="9 10">
    <name type="scientific">Candidatus Colwellbacteria bacterium CG_4_9_14_0_2_um_filter_50_12</name>
    <dbReference type="NCBI Taxonomy" id="1974538"/>
    <lineage>
        <taxon>Bacteria</taxon>
        <taxon>Candidatus Colwelliibacteriota</taxon>
    </lineage>
</organism>
<dbReference type="Proteomes" id="UP000229674">
    <property type="component" value="Unassembled WGS sequence"/>
</dbReference>
<evidence type="ECO:0000256" key="5">
    <source>
        <dbReference type="ARBA" id="ARBA00035461"/>
    </source>
</evidence>